<organism evidence="1 2">
    <name type="scientific">Phocaeicola dorei</name>
    <dbReference type="NCBI Taxonomy" id="357276"/>
    <lineage>
        <taxon>Bacteria</taxon>
        <taxon>Pseudomonadati</taxon>
        <taxon>Bacteroidota</taxon>
        <taxon>Bacteroidia</taxon>
        <taxon>Bacteroidales</taxon>
        <taxon>Bacteroidaceae</taxon>
        <taxon>Phocaeicola</taxon>
    </lineage>
</organism>
<dbReference type="EMBL" id="CP046176">
    <property type="protein sequence ID" value="QJR78416.1"/>
    <property type="molecule type" value="Genomic_DNA"/>
</dbReference>
<name>A0A858XSW8_9BACT</name>
<dbReference type="AlphaFoldDB" id="A0A858XSW8"/>
<dbReference type="RefSeq" id="WP_007832804.1">
    <property type="nucleotide sequence ID" value="NZ_CP046176.1"/>
</dbReference>
<protein>
    <submittedName>
        <fullName evidence="1">Pseudohemocyanin</fullName>
    </submittedName>
</protein>
<evidence type="ECO:0000313" key="2">
    <source>
        <dbReference type="Proteomes" id="UP000500949"/>
    </source>
</evidence>
<reference evidence="1 2" key="1">
    <citation type="submission" date="2019-11" db="EMBL/GenBank/DDBJ databases">
        <title>Complete genome sequence of Bacteroides dorei DSM 17855.</title>
        <authorList>
            <person name="Russell J.T."/>
        </authorList>
    </citation>
    <scope>NUCLEOTIDE SEQUENCE [LARGE SCALE GENOMIC DNA]</scope>
    <source>
        <strain evidence="1 2">DSM 17855</strain>
    </source>
</reference>
<dbReference type="Proteomes" id="UP000500949">
    <property type="component" value="Chromosome"/>
</dbReference>
<gene>
    <name evidence="1" type="ORF">GKD17_19620</name>
</gene>
<proteinExistence type="predicted"/>
<dbReference type="GeneID" id="93448879"/>
<sequence length="328" mass="38520">MDYTQKIKLLNELMLNATPQNVDFTPQNGNYCVALIATRPVHTWGYQKRNFKIKGRLEEGKTVSADLIAENEMLFGVEDLPYVAHEGDRTPIFKIIRASIFCAYAGLQLTDLHLGMRKIAWSDYPFKRPDKEEQAKAEIRFMKRLASVMTVPDHCVVGRSVVTHLTSTRLRDVMLYNKEYEPSLYGKIKDSIESLSPFIPAKDHADNVVPDVFVSQQDWENPRDTYEHQVIILNAKSKKKEQFWWDYLKLNIFLSDLEYYFGYYILMNRWQIPMIQRWIAEYREKGFFESQRAKDYLLFYLKAGEKTPVRVLNSQGVQVKMKMLKISR</sequence>
<accession>A0A858XSW8</accession>
<evidence type="ECO:0000313" key="1">
    <source>
        <dbReference type="EMBL" id="QJR78416.1"/>
    </source>
</evidence>